<name>A0ABS2NT74_9FIRM</name>
<proteinExistence type="predicted"/>
<dbReference type="EMBL" id="JAFBEE010000021">
    <property type="protein sequence ID" value="MBM7615962.1"/>
    <property type="molecule type" value="Genomic_DNA"/>
</dbReference>
<evidence type="ECO:0000313" key="2">
    <source>
        <dbReference type="EMBL" id="MBM7615962.1"/>
    </source>
</evidence>
<accession>A0ABS2NT74</accession>
<dbReference type="RefSeq" id="WP_204403734.1">
    <property type="nucleotide sequence ID" value="NZ_JAFBEE010000021.1"/>
</dbReference>
<evidence type="ECO:0000256" key="1">
    <source>
        <dbReference type="SAM" id="Phobius"/>
    </source>
</evidence>
<keyword evidence="3" id="KW-1185">Reference proteome</keyword>
<sequence length="93" mass="11134">MNCKQLDRWRKIREKGKVKYILQHGILYWGIPMGIFIVFFSTIKDDGIQYFSSWIIIAVHFIIGILYGLIIGTVYGSFSWRLNEKEWLKKIKY</sequence>
<keyword evidence="1" id="KW-0472">Membrane</keyword>
<dbReference type="Proteomes" id="UP001314796">
    <property type="component" value="Unassembled WGS sequence"/>
</dbReference>
<protein>
    <submittedName>
        <fullName evidence="2">Tetrahydromethanopterin S-methyltransferase subunit G</fullName>
    </submittedName>
</protein>
<feature type="transmembrane region" description="Helical" evidence="1">
    <location>
        <begin position="55"/>
        <end position="80"/>
    </location>
</feature>
<organism evidence="2 3">
    <name type="scientific">Alkaliphilus hydrothermalis</name>
    <dbReference type="NCBI Taxonomy" id="1482730"/>
    <lineage>
        <taxon>Bacteria</taxon>
        <taxon>Bacillati</taxon>
        <taxon>Bacillota</taxon>
        <taxon>Clostridia</taxon>
        <taxon>Peptostreptococcales</taxon>
        <taxon>Natronincolaceae</taxon>
        <taxon>Alkaliphilus</taxon>
    </lineage>
</organism>
<gene>
    <name evidence="2" type="ORF">JOC73_002538</name>
</gene>
<keyword evidence="1" id="KW-0812">Transmembrane</keyword>
<feature type="transmembrane region" description="Helical" evidence="1">
    <location>
        <begin position="21"/>
        <end position="43"/>
    </location>
</feature>
<keyword evidence="1" id="KW-1133">Transmembrane helix</keyword>
<evidence type="ECO:0000313" key="3">
    <source>
        <dbReference type="Proteomes" id="UP001314796"/>
    </source>
</evidence>
<reference evidence="2 3" key="1">
    <citation type="submission" date="2021-01" db="EMBL/GenBank/DDBJ databases">
        <title>Genomic Encyclopedia of Type Strains, Phase IV (KMG-IV): sequencing the most valuable type-strain genomes for metagenomic binning, comparative biology and taxonomic classification.</title>
        <authorList>
            <person name="Goeker M."/>
        </authorList>
    </citation>
    <scope>NUCLEOTIDE SEQUENCE [LARGE SCALE GENOMIC DNA]</scope>
    <source>
        <strain evidence="2 3">DSM 25890</strain>
    </source>
</reference>
<comment type="caution">
    <text evidence="2">The sequence shown here is derived from an EMBL/GenBank/DDBJ whole genome shotgun (WGS) entry which is preliminary data.</text>
</comment>